<evidence type="ECO:0000256" key="1">
    <source>
        <dbReference type="ARBA" id="ARBA00004323"/>
    </source>
</evidence>
<evidence type="ECO:0000256" key="10">
    <source>
        <dbReference type="ARBA" id="ARBA00023180"/>
    </source>
</evidence>
<dbReference type="Pfam" id="PF06990">
    <property type="entry name" value="Gal-3-0_sulfotr"/>
    <property type="match status" value="1"/>
</dbReference>
<dbReference type="PANTHER" id="PTHR14647">
    <property type="entry name" value="GALACTOSE-3-O-SULFOTRANSFERASE"/>
    <property type="match status" value="1"/>
</dbReference>
<dbReference type="InterPro" id="IPR029041">
    <property type="entry name" value="FAD-linked_oxidoreductase-like"/>
</dbReference>
<keyword evidence="10" id="KW-0325">Glycoprotein</keyword>
<accession>A0ABV0Q6N1</accession>
<dbReference type="Gene3D" id="3.20.20.220">
    <property type="match status" value="1"/>
</dbReference>
<proteinExistence type="inferred from homology"/>
<evidence type="ECO:0000256" key="9">
    <source>
        <dbReference type="ARBA" id="ARBA00023136"/>
    </source>
</evidence>
<evidence type="ECO:0000259" key="12">
    <source>
        <dbReference type="Pfam" id="PF01619"/>
    </source>
</evidence>
<dbReference type="InterPro" id="IPR002872">
    <property type="entry name" value="Proline_DH_dom"/>
</dbReference>
<keyword evidence="4" id="KW-0812">Transmembrane</keyword>
<feature type="compositionally biased region" description="Polar residues" evidence="11">
    <location>
        <begin position="26"/>
        <end position="39"/>
    </location>
</feature>
<dbReference type="EMBL" id="JAHRIN010000774">
    <property type="protein sequence ID" value="MEQ2191434.1"/>
    <property type="molecule type" value="Genomic_DNA"/>
</dbReference>
<dbReference type="Proteomes" id="UP001434883">
    <property type="component" value="Unassembled WGS sequence"/>
</dbReference>
<keyword evidence="7" id="KW-0560">Oxidoreductase</keyword>
<evidence type="ECO:0000256" key="6">
    <source>
        <dbReference type="ARBA" id="ARBA00022989"/>
    </source>
</evidence>
<evidence type="ECO:0000313" key="14">
    <source>
        <dbReference type="Proteomes" id="UP001434883"/>
    </source>
</evidence>
<evidence type="ECO:0000313" key="13">
    <source>
        <dbReference type="EMBL" id="MEQ2191434.1"/>
    </source>
</evidence>
<protein>
    <recommendedName>
        <fullName evidence="12">Proline dehydrogenase domain-containing protein</fullName>
    </recommendedName>
</protein>
<dbReference type="InterPro" id="IPR027417">
    <property type="entry name" value="P-loop_NTPase"/>
</dbReference>
<reference evidence="13 14" key="1">
    <citation type="submission" date="2021-06" db="EMBL/GenBank/DDBJ databases">
        <authorList>
            <person name="Palmer J.M."/>
        </authorList>
    </citation>
    <scope>NUCLEOTIDE SEQUENCE [LARGE SCALE GENOMIC DNA]</scope>
    <source>
        <strain evidence="13 14">XC_2019</strain>
        <tissue evidence="13">Muscle</tissue>
    </source>
</reference>
<evidence type="ECO:0000256" key="11">
    <source>
        <dbReference type="SAM" id="MobiDB-lite"/>
    </source>
</evidence>
<keyword evidence="5" id="KW-0735">Signal-anchor</keyword>
<feature type="domain" description="Proline dehydrogenase" evidence="12">
    <location>
        <begin position="72"/>
        <end position="286"/>
    </location>
</feature>
<keyword evidence="8" id="KW-0333">Golgi apparatus</keyword>
<dbReference type="PANTHER" id="PTHR14647:SF56">
    <property type="entry name" value="GALACTOSYLCERAMIDE SULFOTRANSFERASE"/>
    <property type="match status" value="1"/>
</dbReference>
<organism evidence="13 14">
    <name type="scientific">Xenoophorus captivus</name>
    <dbReference type="NCBI Taxonomy" id="1517983"/>
    <lineage>
        <taxon>Eukaryota</taxon>
        <taxon>Metazoa</taxon>
        <taxon>Chordata</taxon>
        <taxon>Craniata</taxon>
        <taxon>Vertebrata</taxon>
        <taxon>Euteleostomi</taxon>
        <taxon>Actinopterygii</taxon>
        <taxon>Neopterygii</taxon>
        <taxon>Teleostei</taxon>
        <taxon>Neoteleostei</taxon>
        <taxon>Acanthomorphata</taxon>
        <taxon>Ovalentaria</taxon>
        <taxon>Atherinomorphae</taxon>
        <taxon>Cyprinodontiformes</taxon>
        <taxon>Goodeidae</taxon>
        <taxon>Xenoophorus</taxon>
    </lineage>
</organism>
<comment type="caution">
    <text evidence="13">The sequence shown here is derived from an EMBL/GenBank/DDBJ whole genome shotgun (WGS) entry which is preliminary data.</text>
</comment>
<keyword evidence="14" id="KW-1185">Reference proteome</keyword>
<keyword evidence="6" id="KW-1133">Transmembrane helix</keyword>
<comment type="similarity">
    <text evidence="2">Belongs to the galactose-3-O-sulfotransferase family.</text>
</comment>
<feature type="non-terminal residue" evidence="13">
    <location>
        <position position="1"/>
    </location>
</feature>
<sequence>RRENMSYTKFLASLIRAKSVNLNKIRSSPSRCRSTVTSPDRQEEKEQQRQSEGCAVVEADPVELITQTKNAKDVRLNRIHVDFDNTEEAYKSKNNIELLRSLLVFNLCAIDILVEKNKETGQLEPLSNKFTVEEESQMKRMLQRVDILAKNGVRLMVDAEQTYFQPAISRLTLEMQRKFNKEKPVIFNTYQCYLKEAYDNVTLDVELSRREGWYFGAKLVRGAYMYQERDRAQEIGYEDPINPDYEATNRMYHKCLEYVLEEIEHNRKANVMVASHNEDTVKFTLQKYVFVCIIPTQEEMCRLSMEQTSPNVLTEVSNSKQKCSPKVNIMFMKTHKTASSTILNILFRFGEKHQLKFALPDRRNDFCYPQPFLCSQVKDYRPGKCFNIVCNHMRFNYEEVTKLLPSDAVYITILRDPVDLFESAFHYYHRAVPFTWRIRGENKLTEFLNNPKAFYSPEAFNSFYLKNLLFFDFGLDNNLEVNDPHVMEGIRYLSKRFQLVLIAEYFEESLILLKDLLCWSMEDILYFKLNARRTSSVSRLDFEMRTKALQWNWADWKLYEHFNVTFWERVEAYGRQRMEQEVNELRRRNAEMSANCIEGGNAVEAQKIKDTHFQPWQPIGEKSIMGYNLRKDIDPKSSTICAKMLTPEIQYLSELGVNLWVTRLWGWLKDSIL</sequence>
<evidence type="ECO:0000256" key="8">
    <source>
        <dbReference type="ARBA" id="ARBA00023034"/>
    </source>
</evidence>
<keyword evidence="9" id="KW-0472">Membrane</keyword>
<dbReference type="Gene3D" id="3.40.50.300">
    <property type="entry name" value="P-loop containing nucleotide triphosphate hydrolases"/>
    <property type="match status" value="1"/>
</dbReference>
<dbReference type="InterPro" id="IPR009729">
    <property type="entry name" value="Gal-3-0_sulfotransfrase"/>
</dbReference>
<dbReference type="SUPFAM" id="SSF51730">
    <property type="entry name" value="FAD-linked oxidoreductase"/>
    <property type="match status" value="1"/>
</dbReference>
<evidence type="ECO:0000256" key="4">
    <source>
        <dbReference type="ARBA" id="ARBA00022692"/>
    </source>
</evidence>
<dbReference type="Pfam" id="PF01619">
    <property type="entry name" value="Pro_dh"/>
    <property type="match status" value="1"/>
</dbReference>
<keyword evidence="3" id="KW-0808">Transferase</keyword>
<evidence type="ECO:0000256" key="2">
    <source>
        <dbReference type="ARBA" id="ARBA00008124"/>
    </source>
</evidence>
<evidence type="ECO:0000256" key="5">
    <source>
        <dbReference type="ARBA" id="ARBA00022968"/>
    </source>
</evidence>
<comment type="subcellular location">
    <subcellularLocation>
        <location evidence="1">Golgi apparatus membrane</location>
        <topology evidence="1">Single-pass type II membrane protein</topology>
    </subcellularLocation>
</comment>
<name>A0ABV0Q6N1_9TELE</name>
<evidence type="ECO:0000256" key="7">
    <source>
        <dbReference type="ARBA" id="ARBA00023002"/>
    </source>
</evidence>
<dbReference type="SUPFAM" id="SSF52540">
    <property type="entry name" value="P-loop containing nucleoside triphosphate hydrolases"/>
    <property type="match status" value="1"/>
</dbReference>
<feature type="region of interest" description="Disordered" evidence="11">
    <location>
        <begin position="26"/>
        <end position="53"/>
    </location>
</feature>
<feature type="compositionally biased region" description="Basic and acidic residues" evidence="11">
    <location>
        <begin position="40"/>
        <end position="49"/>
    </location>
</feature>
<gene>
    <name evidence="13" type="ORF">XENOCAPTIV_028434</name>
</gene>
<evidence type="ECO:0000256" key="3">
    <source>
        <dbReference type="ARBA" id="ARBA00022679"/>
    </source>
</evidence>